<gene>
    <name evidence="1" type="ORF">BDM02DRAFT_3128398</name>
</gene>
<protein>
    <submittedName>
        <fullName evidence="1">Uncharacterized protein</fullName>
    </submittedName>
</protein>
<reference evidence="1" key="2">
    <citation type="journal article" date="2020" name="Nat. Commun.">
        <title>Large-scale genome sequencing of mycorrhizal fungi provides insights into the early evolution of symbiotic traits.</title>
        <authorList>
            <person name="Miyauchi S."/>
            <person name="Kiss E."/>
            <person name="Kuo A."/>
            <person name="Drula E."/>
            <person name="Kohler A."/>
            <person name="Sanchez-Garcia M."/>
            <person name="Morin E."/>
            <person name="Andreopoulos B."/>
            <person name="Barry K.W."/>
            <person name="Bonito G."/>
            <person name="Buee M."/>
            <person name="Carver A."/>
            <person name="Chen C."/>
            <person name="Cichocki N."/>
            <person name="Clum A."/>
            <person name="Culley D."/>
            <person name="Crous P.W."/>
            <person name="Fauchery L."/>
            <person name="Girlanda M."/>
            <person name="Hayes R.D."/>
            <person name="Keri Z."/>
            <person name="LaButti K."/>
            <person name="Lipzen A."/>
            <person name="Lombard V."/>
            <person name="Magnuson J."/>
            <person name="Maillard F."/>
            <person name="Murat C."/>
            <person name="Nolan M."/>
            <person name="Ohm R.A."/>
            <person name="Pangilinan J."/>
            <person name="Pereira M.F."/>
            <person name="Perotto S."/>
            <person name="Peter M."/>
            <person name="Pfister S."/>
            <person name="Riley R."/>
            <person name="Sitrit Y."/>
            <person name="Stielow J.B."/>
            <person name="Szollosi G."/>
            <person name="Zifcakova L."/>
            <person name="Stursova M."/>
            <person name="Spatafora J.W."/>
            <person name="Tedersoo L."/>
            <person name="Vaario L.M."/>
            <person name="Yamada A."/>
            <person name="Yan M."/>
            <person name="Wang P."/>
            <person name="Xu J."/>
            <person name="Bruns T."/>
            <person name="Baldrian P."/>
            <person name="Vilgalys R."/>
            <person name="Dunand C."/>
            <person name="Henrissat B."/>
            <person name="Grigoriev I.V."/>
            <person name="Hibbett D."/>
            <person name="Nagy L.G."/>
            <person name="Martin F.M."/>
        </authorList>
    </citation>
    <scope>NUCLEOTIDE SEQUENCE</scope>
    <source>
        <strain evidence="1">P2</strain>
    </source>
</reference>
<dbReference type="Proteomes" id="UP000886501">
    <property type="component" value="Unassembled WGS sequence"/>
</dbReference>
<keyword evidence="2" id="KW-1185">Reference proteome</keyword>
<comment type="caution">
    <text evidence="1">The sequence shown here is derived from an EMBL/GenBank/DDBJ whole genome shotgun (WGS) entry which is preliminary data.</text>
</comment>
<proteinExistence type="predicted"/>
<dbReference type="EMBL" id="MU117998">
    <property type="protein sequence ID" value="KAF9649443.1"/>
    <property type="molecule type" value="Genomic_DNA"/>
</dbReference>
<sequence>MSGCTLRFAQNSPLRTTLVDEATGDAKYKIETPIKIARSVTRIRKFESHSQAPLHWDDETETEFPETGDEIARIHWKWFSSHRIIFQGRITTRSEFLPKCGKLKGWVNSRRVSHRDRAERVLNTRSYIFTGPDGVQYRWALGAMGMNLPKGMKLVTADEEKTVVAEFHRPRYFINKQKARLDVQPAGMNMLDYIVLTFVFAEQSRREREAAAKSAVRQSGVPSEDEELFLRMTERCIELRVVLRFSTLSSLQARCSSDQIHLSVQAERRITPIPADFELIQALDPPQDHAVESNGNVQREADVRGGSRFRALGVSLMARVEGGRPNLNYLHLDCNMKSRTLTYFTQDPGDKGAKEISFGNTFRLCREILRLAKLVVDAHVQYRLGNVDIFQLADATQYISAHIGALTWMHRYRDKLMRQVRMVKDLGHLTDCRFNTGPVGQDPGVVFGSLVGESVCSLWVVPSPPRTMGGNLFARQLEGRDSKGVAKAATRQCVESHYDLGFHTAVTQYPGYDAGIDQTKHSQGDPAALVP</sequence>
<evidence type="ECO:0000313" key="1">
    <source>
        <dbReference type="EMBL" id="KAF9649443.1"/>
    </source>
</evidence>
<evidence type="ECO:0000313" key="2">
    <source>
        <dbReference type="Proteomes" id="UP000886501"/>
    </source>
</evidence>
<organism evidence="1 2">
    <name type="scientific">Thelephora ganbajun</name>
    <name type="common">Ganba fungus</name>
    <dbReference type="NCBI Taxonomy" id="370292"/>
    <lineage>
        <taxon>Eukaryota</taxon>
        <taxon>Fungi</taxon>
        <taxon>Dikarya</taxon>
        <taxon>Basidiomycota</taxon>
        <taxon>Agaricomycotina</taxon>
        <taxon>Agaricomycetes</taxon>
        <taxon>Thelephorales</taxon>
        <taxon>Thelephoraceae</taxon>
        <taxon>Thelephora</taxon>
    </lineage>
</organism>
<name>A0ACB6ZJ13_THEGA</name>
<accession>A0ACB6ZJ13</accession>
<reference evidence="1" key="1">
    <citation type="submission" date="2019-10" db="EMBL/GenBank/DDBJ databases">
        <authorList>
            <consortium name="DOE Joint Genome Institute"/>
            <person name="Kuo A."/>
            <person name="Miyauchi S."/>
            <person name="Kiss E."/>
            <person name="Drula E."/>
            <person name="Kohler A."/>
            <person name="Sanchez-Garcia M."/>
            <person name="Andreopoulos B."/>
            <person name="Barry K.W."/>
            <person name="Bonito G."/>
            <person name="Buee M."/>
            <person name="Carver A."/>
            <person name="Chen C."/>
            <person name="Cichocki N."/>
            <person name="Clum A."/>
            <person name="Culley D."/>
            <person name="Crous P.W."/>
            <person name="Fauchery L."/>
            <person name="Girlanda M."/>
            <person name="Hayes R."/>
            <person name="Keri Z."/>
            <person name="Labutti K."/>
            <person name="Lipzen A."/>
            <person name="Lombard V."/>
            <person name="Magnuson J."/>
            <person name="Maillard F."/>
            <person name="Morin E."/>
            <person name="Murat C."/>
            <person name="Nolan M."/>
            <person name="Ohm R."/>
            <person name="Pangilinan J."/>
            <person name="Pereira M."/>
            <person name="Perotto S."/>
            <person name="Peter M."/>
            <person name="Riley R."/>
            <person name="Sitrit Y."/>
            <person name="Stielow B."/>
            <person name="Szollosi G."/>
            <person name="Zifcakova L."/>
            <person name="Stursova M."/>
            <person name="Spatafora J.W."/>
            <person name="Tedersoo L."/>
            <person name="Vaario L.-M."/>
            <person name="Yamada A."/>
            <person name="Yan M."/>
            <person name="Wang P."/>
            <person name="Xu J."/>
            <person name="Bruns T."/>
            <person name="Baldrian P."/>
            <person name="Vilgalys R."/>
            <person name="Henrissat B."/>
            <person name="Grigoriev I.V."/>
            <person name="Hibbett D."/>
            <person name="Nagy L.G."/>
            <person name="Martin F.M."/>
        </authorList>
    </citation>
    <scope>NUCLEOTIDE SEQUENCE</scope>
    <source>
        <strain evidence="1">P2</strain>
    </source>
</reference>